<keyword evidence="2" id="KW-0472">Membrane</keyword>
<dbReference type="AlphaFoldDB" id="A0A2R3Z9U0"/>
<feature type="transmembrane region" description="Helical" evidence="2">
    <location>
        <begin position="410"/>
        <end position="432"/>
    </location>
</feature>
<evidence type="ECO:0008006" key="5">
    <source>
        <dbReference type="Google" id="ProtNLM"/>
    </source>
</evidence>
<evidence type="ECO:0000256" key="1">
    <source>
        <dbReference type="SAM" id="Coils"/>
    </source>
</evidence>
<evidence type="ECO:0000313" key="3">
    <source>
        <dbReference type="EMBL" id="AVR47063.1"/>
    </source>
</evidence>
<keyword evidence="4" id="KW-1185">Reference proteome</keyword>
<evidence type="ECO:0000313" key="4">
    <source>
        <dbReference type="Proteomes" id="UP000241507"/>
    </source>
</evidence>
<proteinExistence type="predicted"/>
<name>A0A2R3Z9U0_9FLAO</name>
<feature type="transmembrane region" description="Helical" evidence="2">
    <location>
        <begin position="67"/>
        <end position="85"/>
    </location>
</feature>
<keyword evidence="2" id="KW-0812">Transmembrane</keyword>
<feature type="coiled-coil region" evidence="1">
    <location>
        <begin position="364"/>
        <end position="391"/>
    </location>
</feature>
<evidence type="ECO:0000256" key="2">
    <source>
        <dbReference type="SAM" id="Phobius"/>
    </source>
</evidence>
<accession>A0A2R3Z9U0</accession>
<protein>
    <recommendedName>
        <fullName evidence="5">MotA/TolQ/ExbB proton channel domain-containing protein</fullName>
    </recommendedName>
</protein>
<dbReference type="KEGG" id="grs:C7S20_18420"/>
<sequence length="437" mass="49340">MNDKINISLIDYKRYQNDTLNDILTSVNGYLLRNKGAVSDFNLVKDIVDRNIDKVDDEISNNIPTPLYLGLMGTMLGIVGGLFFMPEVSGQNTESAIGGIDALLGGVKIAMLASVSGLLLTIISNYFFFKARKKVEHQKHDFFTFIQTRLLPILSKNTSSSIYSLQTNLLKFNQDFSTNMRSFSSTVNEVKQTFNSQLEVVQELKRIDVANIAKYNIDVMQQMQASFQKLKDLSAYLDNMNGFIGNTRELNLAVNKQLQKVGEISELINRFDNNAGTISETSTYFKNQFKTFDSREQAMQDRLAEFDKNTSKMIDNLESSFSERLQKFNDKDVEINTGFETLFSNLRKMTKEVFEDEGSNIGAIKKEVDNIKEVKNELSDLNTKVNQQDSAIRELLDILKDKPVQMKQSLVIKVGTIILASVGTITCGVIIYKLLTV</sequence>
<organism evidence="3 4">
    <name type="scientific">Christiangramia fulva</name>
    <dbReference type="NCBI Taxonomy" id="2126553"/>
    <lineage>
        <taxon>Bacteria</taxon>
        <taxon>Pseudomonadati</taxon>
        <taxon>Bacteroidota</taxon>
        <taxon>Flavobacteriia</taxon>
        <taxon>Flavobacteriales</taxon>
        <taxon>Flavobacteriaceae</taxon>
        <taxon>Christiangramia</taxon>
    </lineage>
</organism>
<keyword evidence="1" id="KW-0175">Coiled coil</keyword>
<keyword evidence="2" id="KW-1133">Transmembrane helix</keyword>
<dbReference type="RefSeq" id="WP_107013833.1">
    <property type="nucleotide sequence ID" value="NZ_CP028136.1"/>
</dbReference>
<dbReference type="EMBL" id="CP028136">
    <property type="protein sequence ID" value="AVR47063.1"/>
    <property type="molecule type" value="Genomic_DNA"/>
</dbReference>
<feature type="transmembrane region" description="Helical" evidence="2">
    <location>
        <begin position="105"/>
        <end position="129"/>
    </location>
</feature>
<dbReference type="Proteomes" id="UP000241507">
    <property type="component" value="Chromosome"/>
</dbReference>
<reference evidence="4" key="1">
    <citation type="submission" date="2018-03" db="EMBL/GenBank/DDBJ databases">
        <title>Gramella fulva sp. nov., isolated from a dry surface of tidal flat.</title>
        <authorList>
            <person name="Hwang S.H."/>
            <person name="Hwang W.M."/>
            <person name="Kang K."/>
            <person name="Ahn T.-Y."/>
        </authorList>
    </citation>
    <scope>NUCLEOTIDE SEQUENCE [LARGE SCALE GENOMIC DNA]</scope>
    <source>
        <strain evidence="4">SH35</strain>
    </source>
</reference>
<gene>
    <name evidence="3" type="ORF">C7S20_18420</name>
</gene>
<dbReference type="OrthoDB" id="1066121at2"/>